<dbReference type="Pfam" id="PF00390">
    <property type="entry name" value="malic"/>
    <property type="match status" value="1"/>
</dbReference>
<dbReference type="InterPro" id="IPR036291">
    <property type="entry name" value="NAD(P)-bd_dom_sf"/>
</dbReference>
<dbReference type="InterPro" id="IPR001891">
    <property type="entry name" value="Malic_OxRdtase"/>
</dbReference>
<keyword evidence="4 6" id="KW-0479">Metal-binding</keyword>
<dbReference type="Gene3D" id="3.40.50.10380">
    <property type="entry name" value="Malic enzyme, N-terminal domain"/>
    <property type="match status" value="1"/>
</dbReference>
<dbReference type="InterPro" id="IPR012302">
    <property type="entry name" value="Malic_NAD-bd"/>
</dbReference>
<evidence type="ECO:0000256" key="5">
    <source>
        <dbReference type="ARBA" id="ARBA00023002"/>
    </source>
</evidence>
<dbReference type="SUPFAM" id="SSF53223">
    <property type="entry name" value="Aminoacid dehydrogenase-like, N-terminal domain"/>
    <property type="match status" value="1"/>
</dbReference>
<dbReference type="SMART" id="SM00919">
    <property type="entry name" value="Malic_M"/>
    <property type="match status" value="1"/>
</dbReference>
<dbReference type="SUPFAM" id="SSF51735">
    <property type="entry name" value="NAD(P)-binding Rossmann-fold domains"/>
    <property type="match status" value="1"/>
</dbReference>
<dbReference type="PANTHER" id="PTHR23406">
    <property type="entry name" value="MALIC ENZYME-RELATED"/>
    <property type="match status" value="1"/>
</dbReference>
<reference evidence="10 11" key="1">
    <citation type="journal article" date="2024" name="G3 (Bethesda)">
        <title>Genome assembly of Hibiscus sabdariffa L. provides insights into metabolisms of medicinal natural products.</title>
        <authorList>
            <person name="Kim T."/>
        </authorList>
    </citation>
    <scope>NUCLEOTIDE SEQUENCE [LARGE SCALE GENOMIC DNA]</scope>
    <source>
        <strain evidence="10">TK-2024</strain>
        <tissue evidence="10">Old leaves</tissue>
    </source>
</reference>
<gene>
    <name evidence="10" type="ORF">V6N11_022087</name>
</gene>
<comment type="similarity">
    <text evidence="3 6">Belongs to the malic enzymes family.</text>
</comment>
<evidence type="ECO:0000256" key="3">
    <source>
        <dbReference type="ARBA" id="ARBA00008785"/>
    </source>
</evidence>
<organism evidence="10 11">
    <name type="scientific">Hibiscus sabdariffa</name>
    <name type="common">roselle</name>
    <dbReference type="NCBI Taxonomy" id="183260"/>
    <lineage>
        <taxon>Eukaryota</taxon>
        <taxon>Viridiplantae</taxon>
        <taxon>Streptophyta</taxon>
        <taxon>Embryophyta</taxon>
        <taxon>Tracheophyta</taxon>
        <taxon>Spermatophyta</taxon>
        <taxon>Magnoliopsida</taxon>
        <taxon>eudicotyledons</taxon>
        <taxon>Gunneridae</taxon>
        <taxon>Pentapetalae</taxon>
        <taxon>rosids</taxon>
        <taxon>malvids</taxon>
        <taxon>Malvales</taxon>
        <taxon>Malvaceae</taxon>
        <taxon>Malvoideae</taxon>
        <taxon>Hibiscus</taxon>
    </lineage>
</organism>
<dbReference type="InterPro" id="IPR037062">
    <property type="entry name" value="Malic_N_dom_sf"/>
</dbReference>
<sequence length="727" mass="81024">MPSFYNQTRAASSLMRRLKRSLINPTALPRPRCFTTTEGHRPTLVHKRSLDILHDPWFNKGTAFSMTERDRLDLRGLLPPNVMSSEQQIERFMVDLKRLEVQARDGPSDPNALAKWRILNRLHDRNETMYYKVLIANIEEYAPIVYTPTVGLVCQNYSGLFRRPRGMYFSAEDRGEMMSMVYNWPADQVDMIVVTDGSRILGLGDLGVQGIGIAIGKLDLYVAAAGINPQRVLPVMIDVGTNNEKLIKDPLYLGLQQHRLDGDEYIAVIDEFMEAVFTRWPNVIVQFEDFQSKWAFKLLQRYRNTHRMFNDDVQGTAGVAIAGLLGAVRAQGRPMIDFPKQKIVVAGAGSAGIGVVNAARKTMARMLGNNETAFDSAKSQFWVVDANGLITDERQNIDPDALPFARRINEAGRQGLREGAGLAEVVRQVQPDVLLGLSAVGGLFSKEVLEALKGSTSTKPAIFAMSNPTKNAECTPEEAFKIVGDNIIFASGSPFRDVDLGNGRIGHCNQGNNMYLFPGIGLGTLLSGSRIISDGMLQAAAERLAAYMTEEEVLKGMIFPPISKIRDITKEVAAAVVQEAVQEDLAEGYRDIDARELQKICQDQEEVLEYVQNNMWSPEYPTLELRDGFFWQIGIDSDTPIFQSNWGSAHRVHLTEIYVDSQPSPLVCGDFMIPSYNGWDVRKVRQVFTPIDADAILHCSIANRSSDVLIWVIILVAPILLVRVMHG</sequence>
<evidence type="ECO:0000259" key="9">
    <source>
        <dbReference type="SMART" id="SM01274"/>
    </source>
</evidence>
<evidence type="ECO:0000256" key="1">
    <source>
        <dbReference type="ARBA" id="ARBA00001936"/>
    </source>
</evidence>
<proteinExistence type="inferred from homology"/>
<comment type="caution">
    <text evidence="10">The sequence shown here is derived from an EMBL/GenBank/DDBJ whole genome shotgun (WGS) entry which is preliminary data.</text>
</comment>
<accession>A0ABR2TI38</accession>
<evidence type="ECO:0000313" key="10">
    <source>
        <dbReference type="EMBL" id="KAK9037166.1"/>
    </source>
</evidence>
<evidence type="ECO:0000256" key="6">
    <source>
        <dbReference type="RuleBase" id="RU003426"/>
    </source>
</evidence>
<dbReference type="Gene3D" id="3.40.50.720">
    <property type="entry name" value="NAD(P)-binding Rossmann-like Domain"/>
    <property type="match status" value="1"/>
</dbReference>
<name>A0ABR2TI38_9ROSI</name>
<feature type="domain" description="Malic enzyme NAD-binding" evidence="8">
    <location>
        <begin position="313"/>
        <end position="581"/>
    </location>
</feature>
<dbReference type="InterPro" id="IPR012301">
    <property type="entry name" value="Malic_N_dom"/>
</dbReference>
<evidence type="ECO:0000256" key="2">
    <source>
        <dbReference type="ARBA" id="ARBA00001946"/>
    </source>
</evidence>
<keyword evidence="7" id="KW-1133">Transmembrane helix</keyword>
<dbReference type="PANTHER" id="PTHR23406:SF32">
    <property type="entry name" value="NADP-DEPENDENT MALIC ENZYME"/>
    <property type="match status" value="1"/>
</dbReference>
<keyword evidence="11" id="KW-1185">Reference proteome</keyword>
<protein>
    <recommendedName>
        <fullName evidence="6">Malic enzyme</fullName>
    </recommendedName>
</protein>
<keyword evidence="5 6" id="KW-0560">Oxidoreductase</keyword>
<comment type="cofactor">
    <cofactor evidence="1">
        <name>Mn(2+)</name>
        <dbReference type="ChEBI" id="CHEBI:29035"/>
    </cofactor>
</comment>
<evidence type="ECO:0000259" key="8">
    <source>
        <dbReference type="SMART" id="SM00919"/>
    </source>
</evidence>
<dbReference type="Pfam" id="PF03949">
    <property type="entry name" value="Malic_M"/>
    <property type="match status" value="1"/>
</dbReference>
<evidence type="ECO:0000313" key="11">
    <source>
        <dbReference type="Proteomes" id="UP001396334"/>
    </source>
</evidence>
<feature type="transmembrane region" description="Helical" evidence="7">
    <location>
        <begin position="708"/>
        <end position="725"/>
    </location>
</feature>
<dbReference type="NCBIfam" id="NF010052">
    <property type="entry name" value="PRK13529.1"/>
    <property type="match status" value="1"/>
</dbReference>
<dbReference type="PRINTS" id="PR00072">
    <property type="entry name" value="MALOXRDTASE"/>
</dbReference>
<dbReference type="SMART" id="SM01274">
    <property type="entry name" value="malic"/>
    <property type="match status" value="1"/>
</dbReference>
<comment type="cofactor">
    <cofactor evidence="2">
        <name>Mg(2+)</name>
        <dbReference type="ChEBI" id="CHEBI:18420"/>
    </cofactor>
</comment>
<dbReference type="PIRSF" id="PIRSF000106">
    <property type="entry name" value="ME"/>
    <property type="match status" value="1"/>
</dbReference>
<feature type="domain" description="Malic enzyme N-terminal" evidence="9">
    <location>
        <begin position="123"/>
        <end position="303"/>
    </location>
</feature>
<evidence type="ECO:0000256" key="4">
    <source>
        <dbReference type="ARBA" id="ARBA00022723"/>
    </source>
</evidence>
<evidence type="ECO:0000256" key="7">
    <source>
        <dbReference type="SAM" id="Phobius"/>
    </source>
</evidence>
<dbReference type="EMBL" id="JBBPBN010000005">
    <property type="protein sequence ID" value="KAK9037166.1"/>
    <property type="molecule type" value="Genomic_DNA"/>
</dbReference>
<dbReference type="InterPro" id="IPR015884">
    <property type="entry name" value="Malic_enzyme_CS"/>
</dbReference>
<keyword evidence="7" id="KW-0472">Membrane</keyword>
<dbReference type="PROSITE" id="PS00331">
    <property type="entry name" value="MALIC_ENZYMES"/>
    <property type="match status" value="1"/>
</dbReference>
<keyword evidence="7" id="KW-0812">Transmembrane</keyword>
<dbReference type="InterPro" id="IPR046346">
    <property type="entry name" value="Aminoacid_DH-like_N_sf"/>
</dbReference>
<dbReference type="Proteomes" id="UP001396334">
    <property type="component" value="Unassembled WGS sequence"/>
</dbReference>